<evidence type="ECO:0000259" key="10">
    <source>
        <dbReference type="PROSITE" id="PS50262"/>
    </source>
</evidence>
<evidence type="ECO:0000256" key="1">
    <source>
        <dbReference type="ARBA" id="ARBA00004141"/>
    </source>
</evidence>
<evidence type="ECO:0000256" key="5">
    <source>
        <dbReference type="ARBA" id="ARBA00023136"/>
    </source>
</evidence>
<dbReference type="SUPFAM" id="SSF81321">
    <property type="entry name" value="Family A G protein-coupled receptor-like"/>
    <property type="match status" value="1"/>
</dbReference>
<keyword evidence="3 9" id="KW-1133">Transmembrane helix</keyword>
<keyword evidence="11" id="KW-1185">Reference proteome</keyword>
<keyword evidence="6" id="KW-0675">Receptor</keyword>
<dbReference type="Gene3D" id="1.20.1070.10">
    <property type="entry name" value="Rhodopsin 7-helix transmembrane proteins"/>
    <property type="match status" value="1"/>
</dbReference>
<protein>
    <submittedName>
        <fullName evidence="12">G-protein coupled receptors family 1 profile domain-containing protein</fullName>
    </submittedName>
</protein>
<keyword evidence="7" id="KW-0807">Transducer</keyword>
<dbReference type="GO" id="GO:0004930">
    <property type="term" value="F:G protein-coupled receptor activity"/>
    <property type="evidence" value="ECO:0007669"/>
    <property type="project" value="UniProtKB-KW"/>
</dbReference>
<feature type="transmembrane region" description="Helical" evidence="9">
    <location>
        <begin position="99"/>
        <end position="118"/>
    </location>
</feature>
<evidence type="ECO:0000256" key="3">
    <source>
        <dbReference type="ARBA" id="ARBA00022989"/>
    </source>
</evidence>
<dbReference type="PROSITE" id="PS50262">
    <property type="entry name" value="G_PROTEIN_RECEP_F1_2"/>
    <property type="match status" value="1"/>
</dbReference>
<name>A0A915HHD4_ROMCU</name>
<dbReference type="InterPro" id="IPR050125">
    <property type="entry name" value="GPCR_opsins"/>
</dbReference>
<evidence type="ECO:0000256" key="8">
    <source>
        <dbReference type="ARBA" id="ARBA00023305"/>
    </source>
</evidence>
<accession>A0A915HHD4</accession>
<dbReference type="AlphaFoldDB" id="A0A915HHD4"/>
<dbReference type="InterPro" id="IPR000276">
    <property type="entry name" value="GPCR_Rhodpsn"/>
</dbReference>
<dbReference type="Proteomes" id="UP000887565">
    <property type="component" value="Unplaced"/>
</dbReference>
<proteinExistence type="predicted"/>
<feature type="transmembrane region" description="Helical" evidence="9">
    <location>
        <begin position="124"/>
        <end position="147"/>
    </location>
</feature>
<dbReference type="PANTHER" id="PTHR24240">
    <property type="entry name" value="OPSIN"/>
    <property type="match status" value="1"/>
</dbReference>
<dbReference type="WBParaSite" id="nRc.2.0.1.t01407-RA">
    <property type="protein sequence ID" value="nRc.2.0.1.t01407-RA"/>
    <property type="gene ID" value="nRc.2.0.1.g01407"/>
</dbReference>
<evidence type="ECO:0000256" key="2">
    <source>
        <dbReference type="ARBA" id="ARBA00022692"/>
    </source>
</evidence>
<feature type="transmembrane region" description="Helical" evidence="9">
    <location>
        <begin position="228"/>
        <end position="250"/>
    </location>
</feature>
<keyword evidence="5 9" id="KW-0472">Membrane</keyword>
<evidence type="ECO:0000256" key="9">
    <source>
        <dbReference type="SAM" id="Phobius"/>
    </source>
</evidence>
<dbReference type="GO" id="GO:0007601">
    <property type="term" value="P:visual perception"/>
    <property type="evidence" value="ECO:0007669"/>
    <property type="project" value="UniProtKB-KW"/>
</dbReference>
<feature type="transmembrane region" description="Helical" evidence="9">
    <location>
        <begin position="197"/>
        <end position="216"/>
    </location>
</feature>
<dbReference type="InterPro" id="IPR017452">
    <property type="entry name" value="GPCR_Rhodpsn_7TM"/>
</dbReference>
<reference evidence="12" key="1">
    <citation type="submission" date="2022-11" db="UniProtKB">
        <authorList>
            <consortium name="WormBaseParasite"/>
        </authorList>
    </citation>
    <scope>IDENTIFICATION</scope>
</reference>
<evidence type="ECO:0000256" key="6">
    <source>
        <dbReference type="ARBA" id="ARBA00023170"/>
    </source>
</evidence>
<keyword evidence="8" id="KW-0716">Sensory transduction</keyword>
<organism evidence="11 12">
    <name type="scientific">Romanomermis culicivorax</name>
    <name type="common">Nematode worm</name>
    <dbReference type="NCBI Taxonomy" id="13658"/>
    <lineage>
        <taxon>Eukaryota</taxon>
        <taxon>Metazoa</taxon>
        <taxon>Ecdysozoa</taxon>
        <taxon>Nematoda</taxon>
        <taxon>Enoplea</taxon>
        <taxon>Dorylaimia</taxon>
        <taxon>Mermithida</taxon>
        <taxon>Mermithoidea</taxon>
        <taxon>Mermithidae</taxon>
        <taxon>Romanomermis</taxon>
    </lineage>
</organism>
<dbReference type="Pfam" id="PF00001">
    <property type="entry name" value="7tm_1"/>
    <property type="match status" value="1"/>
</dbReference>
<keyword evidence="4" id="KW-0297">G-protein coupled receptor</keyword>
<feature type="domain" description="G-protein coupled receptors family 1 profile" evidence="10">
    <location>
        <begin position="1"/>
        <end position="145"/>
    </location>
</feature>
<sequence length="256" mass="29109">MAIAVHIPNQLGWGSTHFSKILFVCTIDTESFSYKIFYACICLMSIVISFVFYSKIYLILRGTTLAKSLVTKQNINRKGNGKQSCLEDEIKMIKATFKIFVLFFVCWSPVTVLLFADLGDAVPLWAYLYSGLLAHANSTLNFFVYYLQNDNFTNSFKEFLHGSRRSLTSNFKILGDTFNNFGRVRLVRVVHHTVERIVLRSMAIVFAPVLWLSSFHPMMVAVAVTTHTFMVVTARTVMIAIAHIVLVASWTRRHLG</sequence>
<keyword evidence="2 9" id="KW-0812">Transmembrane</keyword>
<evidence type="ECO:0000256" key="4">
    <source>
        <dbReference type="ARBA" id="ARBA00023040"/>
    </source>
</evidence>
<comment type="subcellular location">
    <subcellularLocation>
        <location evidence="1">Membrane</location>
        <topology evidence="1">Multi-pass membrane protein</topology>
    </subcellularLocation>
</comment>
<feature type="transmembrane region" description="Helical" evidence="9">
    <location>
        <begin position="36"/>
        <end position="60"/>
    </location>
</feature>
<evidence type="ECO:0000313" key="11">
    <source>
        <dbReference type="Proteomes" id="UP000887565"/>
    </source>
</evidence>
<evidence type="ECO:0000256" key="7">
    <source>
        <dbReference type="ARBA" id="ARBA00023224"/>
    </source>
</evidence>
<dbReference type="CDD" id="cd00637">
    <property type="entry name" value="7tm_classA_rhodopsin-like"/>
    <property type="match status" value="1"/>
</dbReference>
<dbReference type="OMA" id="WHAISIE"/>
<dbReference type="GO" id="GO:0016020">
    <property type="term" value="C:membrane"/>
    <property type="evidence" value="ECO:0007669"/>
    <property type="project" value="UniProtKB-SubCell"/>
</dbReference>
<keyword evidence="8" id="KW-0844">Vision</keyword>
<evidence type="ECO:0000313" key="12">
    <source>
        <dbReference type="WBParaSite" id="nRc.2.0.1.t01407-RA"/>
    </source>
</evidence>